<feature type="domain" description="Leucine--tRNA ligase RagD-binding" evidence="15">
    <location>
        <begin position="963"/>
        <end position="1037"/>
    </location>
</feature>
<dbReference type="Pfam" id="PF00133">
    <property type="entry name" value="tRNA-synt_1"/>
    <property type="match status" value="1"/>
</dbReference>
<dbReference type="InterPro" id="IPR001412">
    <property type="entry name" value="aa-tRNA-synth_I_CS"/>
</dbReference>
<dbReference type="Pfam" id="PF08264">
    <property type="entry name" value="Anticodon_1"/>
    <property type="match status" value="1"/>
</dbReference>
<evidence type="ECO:0000259" key="12">
    <source>
        <dbReference type="Pfam" id="PF08264"/>
    </source>
</evidence>
<evidence type="ECO:0000313" key="16">
    <source>
        <dbReference type="EMBL" id="CAL5141720.1"/>
    </source>
</evidence>
<keyword evidence="4 10" id="KW-0547">Nucleotide-binding</keyword>
<dbReference type="InterPro" id="IPR009008">
    <property type="entry name" value="Val/Leu/Ile-tRNA-synth_edit"/>
</dbReference>
<feature type="domain" description="Methionyl/Valyl/Leucyl/Isoleucyl-tRNA synthetase anticodon-binding" evidence="12">
    <location>
        <begin position="811"/>
        <end position="908"/>
    </location>
</feature>
<dbReference type="InterPro" id="IPR004493">
    <property type="entry name" value="Leu-tRNA-synth_Ia_arc/euk"/>
</dbReference>
<evidence type="ECO:0000256" key="6">
    <source>
        <dbReference type="ARBA" id="ARBA00022917"/>
    </source>
</evidence>
<evidence type="ECO:0000256" key="10">
    <source>
        <dbReference type="RuleBase" id="RU363035"/>
    </source>
</evidence>
<evidence type="ECO:0000256" key="2">
    <source>
        <dbReference type="ARBA" id="ARBA00013164"/>
    </source>
</evidence>
<evidence type="ECO:0000256" key="4">
    <source>
        <dbReference type="ARBA" id="ARBA00022741"/>
    </source>
</evidence>
<dbReference type="PANTHER" id="PTHR45794">
    <property type="entry name" value="LEUCYL-TRNA SYNTHETASE"/>
    <property type="match status" value="1"/>
</dbReference>
<sequence>MSRKGTAKLEGLIRIEREIQCFWEEEKLFQSDAPLSDASKTEKFFVTFPYPYMNGRLHLGHTFSLSKCEFAVGYERLKGKRTLWPFGFHCTGTPIRASADKLVQEFKLYGCPPQFPLEDSPSLDAQDYSEVVKDPSKSKKSKAAAKTGGLKFQWQIMRSLGLENEEIVKFKEPSYWLKYFPGKAIEDLKALGIKVDWRRSFLTTEVNPFYDSFIRWQFLQLKKLGKIKFGKRYTVFSPKDNQPCMDHERSVGEGAGPQEYTLIKLRIISELPSELRSVVSDKEPVFLVAATLRPETMYGQTNCWLHPDIDYVAVRSLRESCILVCTERAALNMAYQDILDPSTPGLVDIVAHMKGSSLFGTKLQAPLSLYSDGVYALPMLSIRSTKGTGVVTSVPSDAPDDWAALRDLKKKQALREKYGITDEMVMPFEPVEIIDTPGLSRQAAVTIVDQMKIQSQNDVEKLQEAKEKVYRAGFYEGTMLVGDYKGSKVQAVKKKVQSDLVEKHEAIIYYEPERTVISRSGDEAVVALCDQWYLDYGAEDWKAITLKALTQLSVSDEVRRSFEGTLGWLHEHACSRTYGLGSHLPWDEKWLIESLSDSTIYMAFYTVAHFLQEGNLDGSKTGPLGVNPEHMTPEVWSYIFLGQGDPESIVSSQRKSTLTADILKRMRHEFLFWYPVDLRSSGKDLIPNHLTYFLYNHTAIWPNEPSLWPRSVLANGHLLLNSNKMSKSTGNFLTLSDAVQKYSADGIRIALADAGDSLDDANMKEEMAEAGLLRLYSLLDWVTQTLESLHSHTEDSQAFRYGPYTLHADLVFENEINRTIVQADKSYAAHEYKEALKTVFYEFQTARDRYREVSQGSMHRALLLRYINVQTILLSPICSHVCEYIWLRLLGNKTSVFTASWPTLSQPVDDMITLQGKYIDDAAHQFRIQFIQRQSARNAKVPKGSNCAPNTVSVQPTEATIFVVKAYPPWQAKILEILRSHLSECGTELPENGVIAKELKLHLKSMGKMAKRAMPFVQLVRERFHARGKHALQAELEINEHDIIQANLSYMKSTLALQHLTVAYSDQCDDARIQENVCPFEPQIVFHEPRPSVGLQFINPDVGSGLFSVSGVPVCDGDSPADLAERLLRTCQTCMPDSKNVQSLTLYRFVNPESDPFVIPPYPGECLKAIDPADRFSVDPVTSSVLLKVAGTPISVGDRLIYRAHQHMQNGGI</sequence>
<proteinExistence type="inferred from homology"/>
<dbReference type="EC" id="6.1.1.4" evidence="2"/>
<dbReference type="AlphaFoldDB" id="A0AAV2U241"/>
<dbReference type="GO" id="GO:0006429">
    <property type="term" value="P:leucyl-tRNA aminoacylation"/>
    <property type="evidence" value="ECO:0007669"/>
    <property type="project" value="InterPro"/>
</dbReference>
<evidence type="ECO:0000256" key="7">
    <source>
        <dbReference type="ARBA" id="ARBA00023146"/>
    </source>
</evidence>
<dbReference type="SUPFAM" id="SSF52374">
    <property type="entry name" value="Nucleotidylyl transferase"/>
    <property type="match status" value="1"/>
</dbReference>
<protein>
    <recommendedName>
        <fullName evidence="2">leucine--tRNA ligase</fullName>
        <ecNumber evidence="2">6.1.1.4</ecNumber>
    </recommendedName>
    <alternativeName>
        <fullName evidence="8">Leucyl-tRNA synthetase</fullName>
    </alternativeName>
</protein>
<dbReference type="InterPro" id="IPR055416">
    <property type="entry name" value="RBD_LARS1"/>
</dbReference>
<dbReference type="GO" id="GO:0005524">
    <property type="term" value="F:ATP binding"/>
    <property type="evidence" value="ECO:0007669"/>
    <property type="project" value="UniProtKB-KW"/>
</dbReference>
<evidence type="ECO:0000256" key="1">
    <source>
        <dbReference type="ARBA" id="ARBA00005594"/>
    </source>
</evidence>
<dbReference type="Gene3D" id="3.40.50.620">
    <property type="entry name" value="HUPs"/>
    <property type="match status" value="1"/>
</dbReference>
<reference evidence="16" key="1">
    <citation type="submission" date="2024-06" db="EMBL/GenBank/DDBJ databases">
        <authorList>
            <person name="Liu X."/>
            <person name="Lenzi L."/>
            <person name="Haldenby T S."/>
            <person name="Uol C."/>
        </authorList>
    </citation>
    <scope>NUCLEOTIDE SEQUENCE</scope>
</reference>
<dbReference type="GO" id="GO:0004823">
    <property type="term" value="F:leucine-tRNA ligase activity"/>
    <property type="evidence" value="ECO:0007669"/>
    <property type="project" value="UniProtKB-EC"/>
</dbReference>
<feature type="domain" description="Methionyl/Leucyl tRNA synthetase" evidence="13">
    <location>
        <begin position="682"/>
        <end position="766"/>
    </location>
</feature>
<evidence type="ECO:0000259" key="14">
    <source>
        <dbReference type="Pfam" id="PF22947"/>
    </source>
</evidence>
<feature type="domain" description="Leucine--tRNA ligase ubiquitin-like" evidence="14">
    <location>
        <begin position="1090"/>
        <end position="1204"/>
    </location>
</feature>
<keyword evidence="7 10" id="KW-0030">Aminoacyl-tRNA synthetase</keyword>
<evidence type="ECO:0000256" key="9">
    <source>
        <dbReference type="ARBA" id="ARBA00047469"/>
    </source>
</evidence>
<evidence type="ECO:0000313" key="17">
    <source>
        <dbReference type="Proteomes" id="UP001497525"/>
    </source>
</evidence>
<dbReference type="SUPFAM" id="SSF50677">
    <property type="entry name" value="ValRS/IleRS/LeuRS editing domain"/>
    <property type="match status" value="1"/>
</dbReference>
<organism evidence="16 17">
    <name type="scientific">Calicophoron daubneyi</name>
    <name type="common">Rumen fluke</name>
    <name type="synonym">Paramphistomum daubneyi</name>
    <dbReference type="NCBI Taxonomy" id="300641"/>
    <lineage>
        <taxon>Eukaryota</taxon>
        <taxon>Metazoa</taxon>
        <taxon>Spiralia</taxon>
        <taxon>Lophotrochozoa</taxon>
        <taxon>Platyhelminthes</taxon>
        <taxon>Trematoda</taxon>
        <taxon>Digenea</taxon>
        <taxon>Plagiorchiida</taxon>
        <taxon>Pronocephalata</taxon>
        <taxon>Paramphistomoidea</taxon>
        <taxon>Paramphistomidae</taxon>
        <taxon>Calicophoron</taxon>
    </lineage>
</organism>
<dbReference type="PROSITE" id="PS00178">
    <property type="entry name" value="AA_TRNA_LIGASE_I"/>
    <property type="match status" value="1"/>
</dbReference>
<dbReference type="InterPro" id="IPR002300">
    <property type="entry name" value="aa-tRNA-synth_Ia"/>
</dbReference>
<comment type="caution">
    <text evidence="16">The sequence shown here is derived from an EMBL/GenBank/DDBJ whole genome shotgun (WGS) entry which is preliminary data.</text>
</comment>
<dbReference type="CDD" id="cd07959">
    <property type="entry name" value="Anticodon_Ia_Leu_AEc"/>
    <property type="match status" value="1"/>
</dbReference>
<dbReference type="Pfam" id="PF24810">
    <property type="entry name" value="RBD_LARS1"/>
    <property type="match status" value="1"/>
</dbReference>
<dbReference type="Proteomes" id="UP001497525">
    <property type="component" value="Unassembled WGS sequence"/>
</dbReference>
<gene>
    <name evidence="16" type="ORF">CDAUBV1_LOCUS17045</name>
</gene>
<dbReference type="Pfam" id="PF09334">
    <property type="entry name" value="tRNA-synt_1g"/>
    <property type="match status" value="1"/>
</dbReference>
<dbReference type="SUPFAM" id="SSF47323">
    <property type="entry name" value="Anticodon-binding domain of a subclass of class I aminoacyl-tRNA synthetases"/>
    <property type="match status" value="1"/>
</dbReference>
<keyword evidence="6 10" id="KW-0648">Protein biosynthesis</keyword>
<dbReference type="PANTHER" id="PTHR45794:SF1">
    <property type="entry name" value="LEUCINE--TRNA LIGASE, CYTOPLASMIC"/>
    <property type="match status" value="1"/>
</dbReference>
<comment type="catalytic activity">
    <reaction evidence="9">
        <text>tRNA(Leu) + L-leucine + ATP = L-leucyl-tRNA(Leu) + AMP + diphosphate</text>
        <dbReference type="Rhea" id="RHEA:11688"/>
        <dbReference type="Rhea" id="RHEA-COMP:9613"/>
        <dbReference type="Rhea" id="RHEA-COMP:9622"/>
        <dbReference type="ChEBI" id="CHEBI:30616"/>
        <dbReference type="ChEBI" id="CHEBI:33019"/>
        <dbReference type="ChEBI" id="CHEBI:57427"/>
        <dbReference type="ChEBI" id="CHEBI:78442"/>
        <dbReference type="ChEBI" id="CHEBI:78494"/>
        <dbReference type="ChEBI" id="CHEBI:456215"/>
        <dbReference type="EC" id="6.1.1.4"/>
    </reaction>
</comment>
<feature type="domain" description="Aminoacyl-tRNA synthetase class Ia" evidence="11">
    <location>
        <begin position="19"/>
        <end position="102"/>
    </location>
</feature>
<evidence type="ECO:0000259" key="11">
    <source>
        <dbReference type="Pfam" id="PF00133"/>
    </source>
</evidence>
<dbReference type="FunFam" id="3.90.740.10:FF:000001">
    <property type="entry name" value="Leucine--tRNA ligase, cytoplasmic"/>
    <property type="match status" value="1"/>
</dbReference>
<evidence type="ECO:0000256" key="5">
    <source>
        <dbReference type="ARBA" id="ARBA00022840"/>
    </source>
</evidence>
<comment type="similarity">
    <text evidence="1 10">Belongs to the class-I aminoacyl-tRNA synthetase family.</text>
</comment>
<dbReference type="GO" id="GO:0002161">
    <property type="term" value="F:aminoacyl-tRNA deacylase activity"/>
    <property type="evidence" value="ECO:0007669"/>
    <property type="project" value="InterPro"/>
</dbReference>
<dbReference type="InterPro" id="IPR054509">
    <property type="entry name" value="LARS1_ULD"/>
</dbReference>
<dbReference type="Gene3D" id="3.90.740.10">
    <property type="entry name" value="Valyl/Leucyl/Isoleucyl-tRNA synthetase, editing domain"/>
    <property type="match status" value="1"/>
</dbReference>
<dbReference type="InterPro" id="IPR009080">
    <property type="entry name" value="tRNAsynth_Ia_anticodon-bd"/>
</dbReference>
<evidence type="ECO:0000256" key="8">
    <source>
        <dbReference type="ARBA" id="ARBA00030520"/>
    </source>
</evidence>
<evidence type="ECO:0000259" key="13">
    <source>
        <dbReference type="Pfam" id="PF09334"/>
    </source>
</evidence>
<accession>A0AAV2U241</accession>
<keyword evidence="3 10" id="KW-0436">Ligase</keyword>
<dbReference type="Pfam" id="PF22947">
    <property type="entry name" value="ULD_3"/>
    <property type="match status" value="1"/>
</dbReference>
<evidence type="ECO:0000259" key="15">
    <source>
        <dbReference type="Pfam" id="PF24810"/>
    </source>
</evidence>
<keyword evidence="5 10" id="KW-0067">ATP-binding</keyword>
<dbReference type="NCBIfam" id="TIGR00395">
    <property type="entry name" value="leuS_arch"/>
    <property type="match status" value="1"/>
</dbReference>
<name>A0AAV2U241_CALDB</name>
<dbReference type="InterPro" id="IPR014729">
    <property type="entry name" value="Rossmann-like_a/b/a_fold"/>
</dbReference>
<dbReference type="InterPro" id="IPR013155">
    <property type="entry name" value="M/V/L/I-tRNA-synth_anticd-bd"/>
</dbReference>
<dbReference type="Gene3D" id="1.10.730.10">
    <property type="entry name" value="Isoleucyl-tRNA Synthetase, Domain 1"/>
    <property type="match status" value="1"/>
</dbReference>
<dbReference type="EMBL" id="CAXLJL010000933">
    <property type="protein sequence ID" value="CAL5141720.1"/>
    <property type="molecule type" value="Genomic_DNA"/>
</dbReference>
<dbReference type="InterPro" id="IPR015413">
    <property type="entry name" value="Methionyl/Leucyl_tRNA_Synth"/>
</dbReference>
<evidence type="ECO:0000256" key="3">
    <source>
        <dbReference type="ARBA" id="ARBA00022598"/>
    </source>
</evidence>